<dbReference type="EMBL" id="AP018448">
    <property type="protein sequence ID" value="BBC33025.1"/>
    <property type="molecule type" value="Genomic_DNA"/>
</dbReference>
<proteinExistence type="predicted"/>
<name>A0ABM7FAJ9_9ACTN</name>
<evidence type="ECO:0000313" key="4">
    <source>
        <dbReference type="Proteomes" id="UP001321542"/>
    </source>
</evidence>
<reference evidence="3 4" key="2">
    <citation type="journal article" date="2023" name="ChemBioChem">
        <title>Acyltransferase Domain Exchange between Two Independent Type I Polyketide Synthases in the Same Producer Strain of Macrolide Antibiotics.</title>
        <authorList>
            <person name="Kudo F."/>
            <person name="Kishikawa K."/>
            <person name="Tsuboi K."/>
            <person name="Kido T."/>
            <person name="Usui T."/>
            <person name="Hashimoto J."/>
            <person name="Shin-Ya K."/>
            <person name="Miyanaga A."/>
            <person name="Eguchi T."/>
        </authorList>
    </citation>
    <scope>NUCLEOTIDE SEQUENCE [LARGE SCALE GENOMIC DNA]</scope>
    <source>
        <strain evidence="3 4">A-8890</strain>
    </source>
</reference>
<evidence type="ECO:0000256" key="1">
    <source>
        <dbReference type="SAM" id="MobiDB-lite"/>
    </source>
</evidence>
<accession>A0ABM7FAJ9</accession>
<gene>
    <name evidence="3" type="ORF">SGFS_043190</name>
</gene>
<evidence type="ECO:0000313" key="3">
    <source>
        <dbReference type="EMBL" id="BBC33025.1"/>
    </source>
</evidence>
<feature type="domain" description="PPM-type phosphatase" evidence="2">
    <location>
        <begin position="15"/>
        <end position="225"/>
    </location>
</feature>
<dbReference type="Pfam" id="PF13672">
    <property type="entry name" value="PP2C_2"/>
    <property type="match status" value="1"/>
</dbReference>
<dbReference type="InterPro" id="IPR001932">
    <property type="entry name" value="PPM-type_phosphatase-like_dom"/>
</dbReference>
<evidence type="ECO:0000259" key="2">
    <source>
        <dbReference type="Pfam" id="PF13672"/>
    </source>
</evidence>
<sequence length="261" mass="27928">MRTELASEPGDPSRPNEDFASVALPAGGQGGALVVLDGVTPPQGDYGCRHSVAWFSSRLGGALTELSVSPRLPPLTEVLGEAISRTAEEHAQTCDLSHPRTPQATVVLARWSAERVEYLVLSDSALLSEAPNGMVTALLDDRLARVPRTSLASAAHVDATLRNKEGGFWTAAADPAVAARAVTGSLPRAQVRALAALTDGATRWVEKFHEGDWADCFTVVRKEGARALVDRVRVLETADVERQFLGRSKRHDDATVVYAEL</sequence>
<protein>
    <recommendedName>
        <fullName evidence="2">PPM-type phosphatase domain-containing protein</fullName>
    </recommendedName>
</protein>
<organism evidence="3 4">
    <name type="scientific">Streptomyces graminofaciens</name>
    <dbReference type="NCBI Taxonomy" id="68212"/>
    <lineage>
        <taxon>Bacteria</taxon>
        <taxon>Bacillati</taxon>
        <taxon>Actinomycetota</taxon>
        <taxon>Actinomycetes</taxon>
        <taxon>Kitasatosporales</taxon>
        <taxon>Streptomycetaceae</taxon>
        <taxon>Streptomyces</taxon>
    </lineage>
</organism>
<feature type="region of interest" description="Disordered" evidence="1">
    <location>
        <begin position="1"/>
        <end position="23"/>
    </location>
</feature>
<reference evidence="3 4" key="1">
    <citation type="journal article" date="2010" name="ChemBioChem">
        <title>Cloning and characterization of the biosynthetic gene cluster of 16-membered macrolide antibiotic FD-891: involvement of a dual functional cytochrome P450 monooxygenase catalyzing epoxidation and hydroxylation.</title>
        <authorList>
            <person name="Kudo F."/>
            <person name="Motegi A."/>
            <person name="Mizoue K."/>
            <person name="Eguchi T."/>
        </authorList>
    </citation>
    <scope>NUCLEOTIDE SEQUENCE [LARGE SCALE GENOMIC DNA]</scope>
    <source>
        <strain evidence="3 4">A-8890</strain>
    </source>
</reference>
<dbReference type="RefSeq" id="WP_286252414.1">
    <property type="nucleotide sequence ID" value="NZ_AP018448.1"/>
</dbReference>
<keyword evidence="4" id="KW-1185">Reference proteome</keyword>
<dbReference type="Proteomes" id="UP001321542">
    <property type="component" value="Chromosome"/>
</dbReference>